<dbReference type="RefSeq" id="WP_088270732.1">
    <property type="nucleotide sequence ID" value="NZ_BMKI01000007.1"/>
</dbReference>
<dbReference type="SUPFAM" id="SSF117782">
    <property type="entry name" value="YbjQ-like"/>
    <property type="match status" value="1"/>
</dbReference>
<comment type="similarity">
    <text evidence="1 2">Belongs to the UPF0145 family.</text>
</comment>
<dbReference type="EMBL" id="BMKI01000007">
    <property type="protein sequence ID" value="GGC97428.1"/>
    <property type="molecule type" value="Genomic_DNA"/>
</dbReference>
<dbReference type="InterPro" id="IPR002765">
    <property type="entry name" value="UPF0145_YbjQ-like"/>
</dbReference>
<sequence length="110" mass="11899">MKIVTTETITNTTILDVKGTVFSEQVISVNIVRDALSGIKGIFGGKSSAYSNEYAEARKTALTELKNKSSSLDANAILSLKINYDQFINSDILLIIVTAYGTAVTIESIY</sequence>
<dbReference type="InterPro" id="IPR035439">
    <property type="entry name" value="UPF0145_dom_sf"/>
</dbReference>
<comment type="caution">
    <text evidence="3">The sequence shown here is derived from an EMBL/GenBank/DDBJ whole genome shotgun (WGS) entry which is preliminary data.</text>
</comment>
<organism evidence="3 4">
    <name type="scientific">Enterococcus wangshanyuanii</name>
    <dbReference type="NCBI Taxonomy" id="2005703"/>
    <lineage>
        <taxon>Bacteria</taxon>
        <taxon>Bacillati</taxon>
        <taxon>Bacillota</taxon>
        <taxon>Bacilli</taxon>
        <taxon>Lactobacillales</taxon>
        <taxon>Enterococcaceae</taxon>
        <taxon>Enterococcus</taxon>
    </lineage>
</organism>
<dbReference type="Pfam" id="PF01906">
    <property type="entry name" value="YbjQ_1"/>
    <property type="match status" value="1"/>
</dbReference>
<proteinExistence type="inferred from homology"/>
<evidence type="ECO:0000256" key="1">
    <source>
        <dbReference type="ARBA" id="ARBA00010751"/>
    </source>
</evidence>
<name>A0ABQ1PHZ7_9ENTE</name>
<evidence type="ECO:0000313" key="3">
    <source>
        <dbReference type="EMBL" id="GGC97428.1"/>
    </source>
</evidence>
<reference evidence="4" key="1">
    <citation type="journal article" date="2019" name="Int. J. Syst. Evol. Microbiol.">
        <title>The Global Catalogue of Microorganisms (GCM) 10K type strain sequencing project: providing services to taxonomists for standard genome sequencing and annotation.</title>
        <authorList>
            <consortium name="The Broad Institute Genomics Platform"/>
            <consortium name="The Broad Institute Genome Sequencing Center for Infectious Disease"/>
            <person name="Wu L."/>
            <person name="Ma J."/>
        </authorList>
    </citation>
    <scope>NUCLEOTIDE SEQUENCE [LARGE SCALE GENOMIC DNA]</scope>
    <source>
        <strain evidence="4">CGMCC 1.15942</strain>
    </source>
</reference>
<dbReference type="HAMAP" id="MF_00338">
    <property type="entry name" value="UPF0145"/>
    <property type="match status" value="1"/>
</dbReference>
<evidence type="ECO:0000313" key="4">
    <source>
        <dbReference type="Proteomes" id="UP000630615"/>
    </source>
</evidence>
<dbReference type="Gene3D" id="3.30.110.70">
    <property type="entry name" value="Hypothetical protein apc22750. Chain B"/>
    <property type="match status" value="1"/>
</dbReference>
<protein>
    <recommendedName>
        <fullName evidence="2">UPF0145 protein GCM10011573_28700</fullName>
    </recommendedName>
</protein>
<keyword evidence="4" id="KW-1185">Reference proteome</keyword>
<gene>
    <name evidence="3" type="ORF">GCM10011573_28700</name>
</gene>
<evidence type="ECO:0000256" key="2">
    <source>
        <dbReference type="HAMAP-Rule" id="MF_00338"/>
    </source>
</evidence>
<dbReference type="Proteomes" id="UP000630615">
    <property type="component" value="Unassembled WGS sequence"/>
</dbReference>
<accession>A0ABQ1PHZ7</accession>
<dbReference type="PANTHER" id="PTHR34068">
    <property type="entry name" value="UPF0145 PROTEIN YBJQ"/>
    <property type="match status" value="1"/>
</dbReference>
<dbReference type="PANTHER" id="PTHR34068:SF1">
    <property type="entry name" value="UPF0145 PROTEIN YBJQ"/>
    <property type="match status" value="1"/>
</dbReference>